<evidence type="ECO:0000313" key="6">
    <source>
        <dbReference type="EMBL" id="TGN27550.1"/>
    </source>
</evidence>
<dbReference type="PRINTS" id="PR01840">
    <property type="entry name" value="TATCFAMILY"/>
</dbReference>
<sequence length="250" mass="29191">MYTILPVKSQNNNENNQNNSTLLEHFDELRTRIVRVFIAFIISTIIVYISSHWWMKPSIHYIKRAHVTLHAFSFTEMIQIYIMIIFFVALCLIMPFIFYHLWAFIAPGLHPHERRFIYKYSIWCAVLFIIGVAFAFFIGFPLVINFSLTLSTVLSIQPVIGFQAYLHELIRWLLIFGVLFQLPTLFLGLAKLDLVDINELKTYRKYVYFGCFVAASIVAPPDLTLNLLLTLPLIILFEFSMIIAKVTQRN</sequence>
<evidence type="ECO:0000256" key="4">
    <source>
        <dbReference type="ARBA" id="ARBA00023136"/>
    </source>
</evidence>
<keyword evidence="3 5" id="KW-1133">Transmembrane helix</keyword>
<dbReference type="InterPro" id="IPR002033">
    <property type="entry name" value="TatC"/>
</dbReference>
<comment type="subcellular location">
    <subcellularLocation>
        <location evidence="5">Cell membrane</location>
        <topology evidence="5">Multi-pass membrane protein</topology>
    </subcellularLocation>
    <subcellularLocation>
        <location evidence="1">Membrane</location>
        <topology evidence="1">Multi-pass membrane protein</topology>
    </subcellularLocation>
</comment>
<keyword evidence="7" id="KW-1185">Reference proteome</keyword>
<dbReference type="PANTHER" id="PTHR30371">
    <property type="entry name" value="SEC-INDEPENDENT PROTEIN TRANSLOCASE PROTEIN TATC"/>
    <property type="match status" value="1"/>
</dbReference>
<name>A0A4Z1BP45_9STAP</name>
<dbReference type="GO" id="GO:0043953">
    <property type="term" value="P:protein transport by the Tat complex"/>
    <property type="evidence" value="ECO:0007669"/>
    <property type="project" value="UniProtKB-UniRule"/>
</dbReference>
<feature type="transmembrane region" description="Helical" evidence="5">
    <location>
        <begin position="169"/>
        <end position="190"/>
    </location>
</feature>
<organism evidence="6 7">
    <name type="scientific">Staphylococcus pragensis</name>
    <dbReference type="NCBI Taxonomy" id="1611836"/>
    <lineage>
        <taxon>Bacteria</taxon>
        <taxon>Bacillati</taxon>
        <taxon>Bacillota</taxon>
        <taxon>Bacilli</taxon>
        <taxon>Bacillales</taxon>
        <taxon>Staphylococcaceae</taxon>
        <taxon>Staphylococcus</taxon>
    </lineage>
</organism>
<comment type="similarity">
    <text evidence="5">Belongs to the TatC family.</text>
</comment>
<dbReference type="PANTHER" id="PTHR30371:SF0">
    <property type="entry name" value="SEC-INDEPENDENT PROTEIN TRANSLOCASE PROTEIN TATC, CHLOROPLASTIC-RELATED"/>
    <property type="match status" value="1"/>
</dbReference>
<accession>A0A4Z1BP45</accession>
<evidence type="ECO:0000256" key="5">
    <source>
        <dbReference type="HAMAP-Rule" id="MF_00902"/>
    </source>
</evidence>
<dbReference type="GO" id="GO:0065002">
    <property type="term" value="P:intracellular protein transmembrane transport"/>
    <property type="evidence" value="ECO:0007669"/>
    <property type="project" value="TreeGrafter"/>
</dbReference>
<dbReference type="HAMAP" id="MF_00902">
    <property type="entry name" value="TatC"/>
    <property type="match status" value="1"/>
</dbReference>
<feature type="transmembrane region" description="Helical" evidence="5">
    <location>
        <begin position="78"/>
        <end position="99"/>
    </location>
</feature>
<dbReference type="AlphaFoldDB" id="A0A4Z1BP45"/>
<gene>
    <name evidence="5 6" type="primary">tatC</name>
    <name evidence="6" type="ORF">E2558_06800</name>
</gene>
<proteinExistence type="inferred from homology"/>
<dbReference type="Pfam" id="PF00902">
    <property type="entry name" value="TatC"/>
    <property type="match status" value="1"/>
</dbReference>
<evidence type="ECO:0000256" key="1">
    <source>
        <dbReference type="ARBA" id="ARBA00004141"/>
    </source>
</evidence>
<dbReference type="RefSeq" id="WP_126565634.1">
    <property type="nucleotide sequence ID" value="NZ_BMCY01000002.1"/>
</dbReference>
<reference evidence="6 7" key="1">
    <citation type="submission" date="2019-04" db="EMBL/GenBank/DDBJ databases">
        <title>Genomic characterization of Staphylococcus petrasii strains.</title>
        <authorList>
            <person name="Vrbovska V."/>
            <person name="Kovarovic V."/>
            <person name="Maslanova I."/>
            <person name="Indrakova A."/>
            <person name="Petras P."/>
            <person name="Sedo O."/>
            <person name="Svec P."/>
            <person name="Fisarova L."/>
            <person name="Sedlacek I."/>
            <person name="Doskar J."/>
            <person name="Pantucek R."/>
        </authorList>
    </citation>
    <scope>NUCLEOTIDE SEQUENCE [LARGE SCALE GENOMIC DNA]</scope>
    <source>
        <strain evidence="6 7">CCM 8529</strain>
    </source>
</reference>
<feature type="transmembrane region" description="Helical" evidence="5">
    <location>
        <begin position="120"/>
        <end position="144"/>
    </location>
</feature>
<evidence type="ECO:0000256" key="2">
    <source>
        <dbReference type="ARBA" id="ARBA00022692"/>
    </source>
</evidence>
<protein>
    <recommendedName>
        <fullName evidence="5">Sec-independent protein translocase protein TatC</fullName>
    </recommendedName>
</protein>
<feature type="transmembrane region" description="Helical" evidence="5">
    <location>
        <begin position="225"/>
        <end position="244"/>
    </location>
</feature>
<keyword evidence="2 5" id="KW-0812">Transmembrane</keyword>
<feature type="transmembrane region" description="Helical" evidence="5">
    <location>
        <begin position="33"/>
        <end position="54"/>
    </location>
</feature>
<keyword evidence="5" id="KW-1003">Cell membrane</keyword>
<dbReference type="GO" id="GO:0009977">
    <property type="term" value="F:proton motive force dependent protein transmembrane transporter activity"/>
    <property type="evidence" value="ECO:0007669"/>
    <property type="project" value="TreeGrafter"/>
</dbReference>
<feature type="transmembrane region" description="Helical" evidence="5">
    <location>
        <begin position="202"/>
        <end position="219"/>
    </location>
</feature>
<keyword evidence="4 5" id="KW-0472">Membrane</keyword>
<comment type="function">
    <text evidence="5">Part of the twin-arginine translocation (Tat) system that transports large folded proteins containing a characteristic twin-arginine motif in their signal peptide across membranes.</text>
</comment>
<dbReference type="EMBL" id="SRPJ01000002">
    <property type="protein sequence ID" value="TGN27550.1"/>
    <property type="molecule type" value="Genomic_DNA"/>
</dbReference>
<dbReference type="NCBIfam" id="TIGR00945">
    <property type="entry name" value="tatC"/>
    <property type="match status" value="1"/>
</dbReference>
<evidence type="ECO:0000313" key="7">
    <source>
        <dbReference type="Proteomes" id="UP000297459"/>
    </source>
</evidence>
<keyword evidence="5" id="KW-0813">Transport</keyword>
<keyword evidence="5" id="KW-0653">Protein transport</keyword>
<keyword evidence="5" id="KW-0811">Translocation</keyword>
<dbReference type="Proteomes" id="UP000297459">
    <property type="component" value="Unassembled WGS sequence"/>
</dbReference>
<comment type="subunit">
    <text evidence="5">Forms a complex with TatA.</text>
</comment>
<comment type="caution">
    <text evidence="6">The sequence shown here is derived from an EMBL/GenBank/DDBJ whole genome shotgun (WGS) entry which is preliminary data.</text>
</comment>
<evidence type="ECO:0000256" key="3">
    <source>
        <dbReference type="ARBA" id="ARBA00022989"/>
    </source>
</evidence>
<dbReference type="GO" id="GO:0033281">
    <property type="term" value="C:TAT protein transport complex"/>
    <property type="evidence" value="ECO:0007669"/>
    <property type="project" value="UniProtKB-UniRule"/>
</dbReference>